<organism evidence="1 2">
    <name type="scientific">Lactobacillus johnsonii</name>
    <dbReference type="NCBI Taxonomy" id="33959"/>
    <lineage>
        <taxon>Bacteria</taxon>
        <taxon>Bacillati</taxon>
        <taxon>Bacillota</taxon>
        <taxon>Bacilli</taxon>
        <taxon>Lactobacillales</taxon>
        <taxon>Lactobacillaceae</taxon>
        <taxon>Lactobacillus</taxon>
    </lineage>
</organism>
<name>A0A9X7TTK3_LACJH</name>
<gene>
    <name evidence="1" type="ORF">GTO82_02355</name>
</gene>
<dbReference type="RefSeq" id="WP_180873607.1">
    <property type="nucleotide sequence ID" value="NZ_CP047409.1"/>
</dbReference>
<dbReference type="CDD" id="cd00093">
    <property type="entry name" value="HTH_XRE"/>
    <property type="match status" value="1"/>
</dbReference>
<dbReference type="InterPro" id="IPR053163">
    <property type="entry name" value="HTH-type_regulator_Rgg"/>
</dbReference>
<accession>A0A9X7TTK3</accession>
<dbReference type="AlphaFoldDB" id="A0A9X7TTK3"/>
<dbReference type="GO" id="GO:0003677">
    <property type="term" value="F:DNA binding"/>
    <property type="evidence" value="ECO:0007669"/>
    <property type="project" value="InterPro"/>
</dbReference>
<dbReference type="PANTHER" id="PTHR37038">
    <property type="entry name" value="TRANSCRIPTIONAL REGULATOR-RELATED"/>
    <property type="match status" value="1"/>
</dbReference>
<dbReference type="InterPro" id="IPR001387">
    <property type="entry name" value="Cro/C1-type_HTH"/>
</dbReference>
<dbReference type="SUPFAM" id="SSF47413">
    <property type="entry name" value="lambda repressor-like DNA-binding domains"/>
    <property type="match status" value="1"/>
</dbReference>
<proteinExistence type="predicted"/>
<evidence type="ECO:0000313" key="2">
    <source>
        <dbReference type="Proteomes" id="UP000510788"/>
    </source>
</evidence>
<sequence length="277" mass="32693">MVGTMERTEIGKFLYQERKKRHLTQKKFLGGIVSVSQYSRVESGEQDLRTNEFFKIVQLNHINITDLLNPKDQRDSKELEDKKLNELAVAFYERDLNKIKQIKEEAKKNDAITTLLLDATLMEKILENNLDDLDPKIVEKFSKKLDEAEDWTTDKVFLQLFGSSMMIFNMDRLNMYMKEIVKRYGNTINQYSFERQRRIGSICINYLGRSYKDNDRTQLSQVLLILYNMPAIPDLLMYKLLGQYFEALFTNDQKKVNELLKVLSFSGYEKFIMNLPK</sequence>
<protein>
    <submittedName>
        <fullName evidence="1">XRE family transcriptional regulator</fullName>
    </submittedName>
</protein>
<dbReference type="Gene3D" id="1.10.260.40">
    <property type="entry name" value="lambda repressor-like DNA-binding domains"/>
    <property type="match status" value="1"/>
</dbReference>
<dbReference type="InterPro" id="IPR010982">
    <property type="entry name" value="Lambda_DNA-bd_dom_sf"/>
</dbReference>
<dbReference type="EMBL" id="CP047409">
    <property type="protein sequence ID" value="QLL67781.1"/>
    <property type="molecule type" value="Genomic_DNA"/>
</dbReference>
<evidence type="ECO:0000313" key="1">
    <source>
        <dbReference type="EMBL" id="QLL67781.1"/>
    </source>
</evidence>
<reference evidence="1 2" key="1">
    <citation type="submission" date="2020-01" db="EMBL/GenBank/DDBJ databases">
        <title>Complete and circular genome sequences of six lactobacillus isolates from horses.</title>
        <authorList>
            <person name="Hassan H.M."/>
        </authorList>
    </citation>
    <scope>NUCLEOTIDE SEQUENCE [LARGE SCALE GENOMIC DNA]</scope>
    <source>
        <strain evidence="1 2">3DG</strain>
    </source>
</reference>
<dbReference type="Proteomes" id="UP000510788">
    <property type="component" value="Chromosome"/>
</dbReference>